<dbReference type="PROSITE" id="PS50297">
    <property type="entry name" value="ANK_REP_REGION"/>
    <property type="match status" value="2"/>
</dbReference>
<evidence type="ECO:0000313" key="7">
    <source>
        <dbReference type="EMBL" id="KKP06489.1"/>
    </source>
</evidence>
<feature type="repeat" description="WD" evidence="4">
    <location>
        <begin position="1138"/>
        <end position="1179"/>
    </location>
</feature>
<dbReference type="PANTHER" id="PTHR19848">
    <property type="entry name" value="WD40 REPEAT PROTEIN"/>
    <property type="match status" value="1"/>
</dbReference>
<dbReference type="InterPro" id="IPR002110">
    <property type="entry name" value="Ankyrin_rpt"/>
</dbReference>
<feature type="repeat" description="WD" evidence="4">
    <location>
        <begin position="1054"/>
        <end position="1095"/>
    </location>
</feature>
<keyword evidence="2" id="KW-0677">Repeat</keyword>
<dbReference type="SMART" id="SM00320">
    <property type="entry name" value="WD40"/>
    <property type="match status" value="13"/>
</dbReference>
<feature type="repeat" description="WD" evidence="4">
    <location>
        <begin position="678"/>
        <end position="720"/>
    </location>
</feature>
<evidence type="ECO:0000256" key="4">
    <source>
        <dbReference type="PROSITE-ProRule" id="PRU00221"/>
    </source>
</evidence>
<feature type="repeat" description="WD" evidence="4">
    <location>
        <begin position="1096"/>
        <end position="1137"/>
    </location>
</feature>
<dbReference type="InterPro" id="IPR027417">
    <property type="entry name" value="P-loop_NTPase"/>
</dbReference>
<organism evidence="7 8">
    <name type="scientific">Trichoderma harzianum</name>
    <name type="common">Hypocrea lixii</name>
    <dbReference type="NCBI Taxonomy" id="5544"/>
    <lineage>
        <taxon>Eukaryota</taxon>
        <taxon>Fungi</taxon>
        <taxon>Dikarya</taxon>
        <taxon>Ascomycota</taxon>
        <taxon>Pezizomycotina</taxon>
        <taxon>Sordariomycetes</taxon>
        <taxon>Hypocreomycetidae</taxon>
        <taxon>Hypocreales</taxon>
        <taxon>Hypocreaceae</taxon>
        <taxon>Trichoderma</taxon>
    </lineage>
</organism>
<dbReference type="Gene3D" id="3.40.50.300">
    <property type="entry name" value="P-loop containing nucleotide triphosphate hydrolases"/>
    <property type="match status" value="1"/>
</dbReference>
<feature type="domain" description="NACHT" evidence="6">
    <location>
        <begin position="103"/>
        <end position="249"/>
    </location>
</feature>
<dbReference type="Pfam" id="PF00400">
    <property type="entry name" value="WD40"/>
    <property type="match status" value="13"/>
</dbReference>
<dbReference type="PROSITE" id="PS50082">
    <property type="entry name" value="WD_REPEATS_2"/>
    <property type="match status" value="12"/>
</dbReference>
<keyword evidence="3" id="KW-0040">ANK repeat</keyword>
<evidence type="ECO:0000313" key="8">
    <source>
        <dbReference type="Proteomes" id="UP000034112"/>
    </source>
</evidence>
<feature type="repeat" description="ANK" evidence="3">
    <location>
        <begin position="1342"/>
        <end position="1366"/>
    </location>
</feature>
<feature type="repeat" description="WD" evidence="4">
    <location>
        <begin position="721"/>
        <end position="762"/>
    </location>
</feature>
<dbReference type="Pfam" id="PF24883">
    <property type="entry name" value="NPHP3_N"/>
    <property type="match status" value="1"/>
</dbReference>
<feature type="repeat" description="WD" evidence="4">
    <location>
        <begin position="888"/>
        <end position="929"/>
    </location>
</feature>
<feature type="repeat" description="WD" evidence="4">
    <location>
        <begin position="763"/>
        <end position="804"/>
    </location>
</feature>
<feature type="repeat" description="ANK" evidence="3">
    <location>
        <begin position="1459"/>
        <end position="1488"/>
    </location>
</feature>
<feature type="repeat" description="WD" evidence="4">
    <location>
        <begin position="805"/>
        <end position="837"/>
    </location>
</feature>
<evidence type="ECO:0000256" key="1">
    <source>
        <dbReference type="ARBA" id="ARBA00022574"/>
    </source>
</evidence>
<dbReference type="PROSITE" id="PS50294">
    <property type="entry name" value="WD_REPEATS_REGION"/>
    <property type="match status" value="11"/>
</dbReference>
<dbReference type="SUPFAM" id="SSF52540">
    <property type="entry name" value="P-loop containing nucleoside triphosphate hydrolases"/>
    <property type="match status" value="1"/>
</dbReference>
<dbReference type="Proteomes" id="UP000034112">
    <property type="component" value="Unassembled WGS sequence"/>
</dbReference>
<feature type="repeat" description="WD" evidence="4">
    <location>
        <begin position="846"/>
        <end position="887"/>
    </location>
</feature>
<dbReference type="InterPro" id="IPR020472">
    <property type="entry name" value="WD40_PAC1"/>
</dbReference>
<dbReference type="PANTHER" id="PTHR19848:SF8">
    <property type="entry name" value="F-BOX AND WD REPEAT DOMAIN CONTAINING 7"/>
    <property type="match status" value="1"/>
</dbReference>
<dbReference type="PRINTS" id="PR00320">
    <property type="entry name" value="GPROTEINBRPT"/>
</dbReference>
<protein>
    <recommendedName>
        <fullName evidence="6">NACHT domain-containing protein</fullName>
    </recommendedName>
</protein>
<dbReference type="Pfam" id="PF12796">
    <property type="entry name" value="Ank_2"/>
    <property type="match status" value="1"/>
</dbReference>
<feature type="repeat" description="WD" evidence="4">
    <location>
        <begin position="930"/>
        <end position="971"/>
    </location>
</feature>
<dbReference type="Gene3D" id="2.130.10.10">
    <property type="entry name" value="YVTN repeat-like/Quinoprotein amine dehydrogenase"/>
    <property type="match status" value="5"/>
</dbReference>
<dbReference type="SUPFAM" id="SSF50978">
    <property type="entry name" value="WD40 repeat-like"/>
    <property type="match status" value="2"/>
</dbReference>
<evidence type="ECO:0000256" key="2">
    <source>
        <dbReference type="ARBA" id="ARBA00022737"/>
    </source>
</evidence>
<comment type="caution">
    <text evidence="7">The sequence shown here is derived from an EMBL/GenBank/DDBJ whole genome shotgun (WGS) entry which is preliminary data.</text>
</comment>
<dbReference type="InterPro" id="IPR001680">
    <property type="entry name" value="WD40_rpt"/>
</dbReference>
<dbReference type="OMA" id="SCIHILE"/>
<evidence type="ECO:0000256" key="5">
    <source>
        <dbReference type="SAM" id="MobiDB-lite"/>
    </source>
</evidence>
<dbReference type="InterPro" id="IPR007111">
    <property type="entry name" value="NACHT_NTPase"/>
</dbReference>
<dbReference type="PROSITE" id="PS50088">
    <property type="entry name" value="ANK_REPEAT"/>
    <property type="match status" value="2"/>
</dbReference>
<dbReference type="InterPro" id="IPR036322">
    <property type="entry name" value="WD40_repeat_dom_sf"/>
</dbReference>
<keyword evidence="1 4" id="KW-0853">WD repeat</keyword>
<dbReference type="PROSITE" id="PS50837">
    <property type="entry name" value="NACHT"/>
    <property type="match status" value="1"/>
</dbReference>
<feature type="region of interest" description="Disordered" evidence="5">
    <location>
        <begin position="1301"/>
        <end position="1320"/>
    </location>
</feature>
<accession>A0A0G0APN2</accession>
<evidence type="ECO:0000256" key="3">
    <source>
        <dbReference type="PROSITE-ProRule" id="PRU00023"/>
    </source>
</evidence>
<feature type="repeat" description="WD" evidence="4">
    <location>
        <begin position="636"/>
        <end position="677"/>
    </location>
</feature>
<gene>
    <name evidence="7" type="ORF">THAR02_01447</name>
</gene>
<dbReference type="InterPro" id="IPR015943">
    <property type="entry name" value="WD40/YVTN_repeat-like_dom_sf"/>
</dbReference>
<dbReference type="Gene3D" id="1.25.40.20">
    <property type="entry name" value="Ankyrin repeat-containing domain"/>
    <property type="match status" value="1"/>
</dbReference>
<dbReference type="InterPro" id="IPR056884">
    <property type="entry name" value="NPHP3-like_N"/>
</dbReference>
<dbReference type="EMBL" id="JOKZ01000025">
    <property type="protein sequence ID" value="KKP06489.1"/>
    <property type="molecule type" value="Genomic_DNA"/>
</dbReference>
<proteinExistence type="predicted"/>
<evidence type="ECO:0000259" key="6">
    <source>
        <dbReference type="PROSITE" id="PS50837"/>
    </source>
</evidence>
<feature type="region of interest" description="Disordered" evidence="5">
    <location>
        <begin position="1"/>
        <end position="30"/>
    </location>
</feature>
<sequence>MTLQRPSKVARLDGDQYGNEGAGSQHNNTGAGKQYIAQNIYIDQDRNSPNTERFDCLQDLSVTDPREEKARIEDTKGGLLVESYKWILEHEEFNRWQRDECSGVFWIRGSPGKGKTMLLCGIIDSLCQPATKAHLPSFFLCQHDDPRLNDATEVLRGLIYLLAIQRPSILQTIQERFCAGGRNLLKHHDPFLGLSKILRGILTFPTAAPVYLIVDALDECRTDLEKLLDFIRTTSTGPSTSVKWIITSRHHFEVQQAVELVQNKSILDLDTTEAAIFAAVNKFVDHKVSQLARIKKYPLELIKAVRNYLRDNAQGTFLWVALVCQALGKIKPWNTRSELYSFPAGLKSLYEKMMDRVMASDEGDLDICMKILAVAMVAQRPIRLAELPSLADLGEEIAGNSEWLGEAIGLCGSFLVVRQGTMYFVHQSAKLYLEAHASDRILTPSRSSVEYSVYSRSLRTLRGTLKRDMYGMDHPGVSIRQIKTMDPGPLEAAWYSCVHWVDHLGAIDSNSQEYRTALCDFGDTHLFIRDFFIYWLEALSLLRSMTRGVLALGNLELLVEGFQGQKELLNLVKDARQFILRHRQLIEVAPLQTYASALVFSPTNSLVRTSFTSDEPKWIEISPVVEDSWTACVQILQGHRDCVTSVVYSSDNKYLASASVDHSIRVWDALTGEHVQTLEGHNDTVNSIAFLHGNYQYIASAAGDGAIKIWKIATGQCIQTLQGHSSSVRSVAFSHDNNYLASSSTDRTIKIWDSNSWECLYTLKGHSNWVNAIQFLRGDKRLVSASSDSTLKVWDIATGRCEITLEGHSDWVNSLCCSNDDRFLVSASSDHTLKIWDHKGECVNTFTEHTNWVNSVVISNDGNQFASASNDQTIKIWDIATGTCMRTMKCQFDNVNSVAFSCDDTLLASAWTDRSIKIWKTNSDDDGKETGNHTNFVNIVIFTSDGKYLGSTADDQTVKVWDVASGKCIYTISGHSDSINSIVFSHNDMYLASGSSDTTIKIFEIATQQLRTLQGNGDGVNSAVFSHSDQYIASVGFKSINVWGVASGQPIATLEGHFDYITSGAFSREDKYLASSSNDRTCRIWDLKTASCIHILEGHSDYVSSVSFSRDSKYVVSTSGDKTVKIWDMNMGTSLKTFEGHSDWISSATFSNDGRFLASTSTDSTIRIWNTATGECAQCIRVKAPLTRIEFGPDDSYILTERGCAIVRTNSIPETADVGDGDTEEKVWQGYGLSSDRSWITYNGENILWLPLEYRVTCFTISSSLVSVGSSTGKLLILGCSNDILPVIKFRGKHIAELSHDGMDDSSDDPMPGDNDTADNAIFKEGVKDGRSETDDTPTDLNGHTQLHLAVLSRDEQAVKRIVEEGRVTLDRKDRDGHTALFYAFQRGERNISLLLAQKWNMPDDVVLQHLDNQSYEYNARALFSAIKRRNKDEVGFLIEIGADMEARGYGDWPGWKGTALHEAAWYGTLDILKLMLRNGANRYARDVGGRTPSQRPNWARTGGISRFLS</sequence>
<dbReference type="OrthoDB" id="538223at2759"/>
<dbReference type="PROSITE" id="PS00678">
    <property type="entry name" value="WD_REPEATS_1"/>
    <property type="match status" value="5"/>
</dbReference>
<dbReference type="Pfam" id="PF00023">
    <property type="entry name" value="Ank"/>
    <property type="match status" value="1"/>
</dbReference>
<reference evidence="8" key="1">
    <citation type="journal article" date="2015" name="Genome Announc.">
        <title>Draft whole-genome sequence of the biocontrol agent Trichoderma harzianum T6776.</title>
        <authorList>
            <person name="Baroncelli R."/>
            <person name="Piaggeschi G."/>
            <person name="Fiorini L."/>
            <person name="Bertolini E."/>
            <person name="Zapparata A."/>
            <person name="Pe M.E."/>
            <person name="Sarrocco S."/>
            <person name="Vannacci G."/>
        </authorList>
    </citation>
    <scope>NUCLEOTIDE SEQUENCE [LARGE SCALE GENOMIC DNA]</scope>
    <source>
        <strain evidence="8">T6776</strain>
    </source>
</reference>
<dbReference type="InterPro" id="IPR036770">
    <property type="entry name" value="Ankyrin_rpt-contain_sf"/>
</dbReference>
<feature type="repeat" description="WD" evidence="4">
    <location>
        <begin position="972"/>
        <end position="1013"/>
    </location>
</feature>
<dbReference type="SMART" id="SM00248">
    <property type="entry name" value="ANK"/>
    <property type="match status" value="4"/>
</dbReference>
<name>A0A0G0APN2_TRIHA</name>
<dbReference type="SUPFAM" id="SSF48403">
    <property type="entry name" value="Ankyrin repeat"/>
    <property type="match status" value="1"/>
</dbReference>
<dbReference type="CDD" id="cd00200">
    <property type="entry name" value="WD40"/>
    <property type="match status" value="2"/>
</dbReference>
<dbReference type="InterPro" id="IPR019775">
    <property type="entry name" value="WD40_repeat_CS"/>
</dbReference>